<reference evidence="2" key="2">
    <citation type="submission" date="2015-01" db="EMBL/GenBank/DDBJ databases">
        <title>Evolutionary Origins and Diversification of the Mycorrhizal Mutualists.</title>
        <authorList>
            <consortium name="DOE Joint Genome Institute"/>
            <consortium name="Mycorrhizal Genomics Consortium"/>
            <person name="Kohler A."/>
            <person name="Kuo A."/>
            <person name="Nagy L.G."/>
            <person name="Floudas D."/>
            <person name="Copeland A."/>
            <person name="Barry K.W."/>
            <person name="Cichocki N."/>
            <person name="Veneault-Fourrey C."/>
            <person name="LaButti K."/>
            <person name="Lindquist E.A."/>
            <person name="Lipzen A."/>
            <person name="Lundell T."/>
            <person name="Morin E."/>
            <person name="Murat C."/>
            <person name="Riley R."/>
            <person name="Ohm R."/>
            <person name="Sun H."/>
            <person name="Tunlid A."/>
            <person name="Henrissat B."/>
            <person name="Grigoriev I.V."/>
            <person name="Hibbett D.S."/>
            <person name="Martin F."/>
        </authorList>
    </citation>
    <scope>NUCLEOTIDE SEQUENCE [LARGE SCALE GENOMIC DNA]</scope>
    <source>
        <strain evidence="2">Foug A</strain>
    </source>
</reference>
<accession>A0A0C2Z627</accession>
<evidence type="ECO:0000313" key="1">
    <source>
        <dbReference type="EMBL" id="KIM57468.1"/>
    </source>
</evidence>
<dbReference type="EMBL" id="KN822100">
    <property type="protein sequence ID" value="KIM57468.1"/>
    <property type="molecule type" value="Genomic_DNA"/>
</dbReference>
<keyword evidence="2" id="KW-1185">Reference proteome</keyword>
<dbReference type="InParanoid" id="A0A0C2Z627"/>
<dbReference type="InterPro" id="IPR012337">
    <property type="entry name" value="RNaseH-like_sf"/>
</dbReference>
<dbReference type="AlphaFoldDB" id="A0A0C2Z627"/>
<dbReference type="OrthoDB" id="3172935at2759"/>
<sequence length="197" mass="23129">LDNANNNNTFMVELRKLLKLWDILFDHKDHHIRCFPHIINICTGHVIKKITDIDLTEVADAWMSSLPQDLNDHRTYQDALVCDPIALGHVVVQALCASGQCQDVFEDYIWEENEKGYWEERYEHGNDTGTYKIDILQLIHDVKTQWDSFLLILATDTHRLQPIDAFLEHPNNRDLKKYKISQMEWTVLQDFKAILKV</sequence>
<feature type="non-terminal residue" evidence="1">
    <location>
        <position position="197"/>
    </location>
</feature>
<proteinExistence type="predicted"/>
<protein>
    <recommendedName>
        <fullName evidence="3">hAT-like transposase RNase-H fold domain-containing protein</fullName>
    </recommendedName>
</protein>
<dbReference type="STRING" id="1036808.A0A0C2Z627"/>
<evidence type="ECO:0008006" key="3">
    <source>
        <dbReference type="Google" id="ProtNLM"/>
    </source>
</evidence>
<reference evidence="1 2" key="1">
    <citation type="submission" date="2014-04" db="EMBL/GenBank/DDBJ databases">
        <authorList>
            <consortium name="DOE Joint Genome Institute"/>
            <person name="Kuo A."/>
            <person name="Kohler A."/>
            <person name="Nagy L.G."/>
            <person name="Floudas D."/>
            <person name="Copeland A."/>
            <person name="Barry K.W."/>
            <person name="Cichocki N."/>
            <person name="Veneault-Fourrey C."/>
            <person name="LaButti K."/>
            <person name="Lindquist E.A."/>
            <person name="Lipzen A."/>
            <person name="Lundell T."/>
            <person name="Morin E."/>
            <person name="Murat C."/>
            <person name="Sun H."/>
            <person name="Tunlid A."/>
            <person name="Henrissat B."/>
            <person name="Grigoriev I.V."/>
            <person name="Hibbett D.S."/>
            <person name="Martin F."/>
            <person name="Nordberg H.P."/>
            <person name="Cantor M.N."/>
            <person name="Hua S.X."/>
        </authorList>
    </citation>
    <scope>NUCLEOTIDE SEQUENCE [LARGE SCALE GENOMIC DNA]</scope>
    <source>
        <strain evidence="1 2">Foug A</strain>
    </source>
</reference>
<feature type="non-terminal residue" evidence="1">
    <location>
        <position position="1"/>
    </location>
</feature>
<name>A0A0C2Z627_9AGAM</name>
<gene>
    <name evidence="1" type="ORF">SCLCIDRAFT_71228</name>
</gene>
<dbReference type="HOGENOM" id="CLU_119825_0_0_1"/>
<evidence type="ECO:0000313" key="2">
    <source>
        <dbReference type="Proteomes" id="UP000053989"/>
    </source>
</evidence>
<dbReference type="SUPFAM" id="SSF53098">
    <property type="entry name" value="Ribonuclease H-like"/>
    <property type="match status" value="1"/>
</dbReference>
<dbReference type="Proteomes" id="UP000053989">
    <property type="component" value="Unassembled WGS sequence"/>
</dbReference>
<organism evidence="1 2">
    <name type="scientific">Scleroderma citrinum Foug A</name>
    <dbReference type="NCBI Taxonomy" id="1036808"/>
    <lineage>
        <taxon>Eukaryota</taxon>
        <taxon>Fungi</taxon>
        <taxon>Dikarya</taxon>
        <taxon>Basidiomycota</taxon>
        <taxon>Agaricomycotina</taxon>
        <taxon>Agaricomycetes</taxon>
        <taxon>Agaricomycetidae</taxon>
        <taxon>Boletales</taxon>
        <taxon>Sclerodermatineae</taxon>
        <taxon>Sclerodermataceae</taxon>
        <taxon>Scleroderma</taxon>
    </lineage>
</organism>